<evidence type="ECO:0000256" key="2">
    <source>
        <dbReference type="ARBA" id="ARBA00023242"/>
    </source>
</evidence>
<evidence type="ECO:0000256" key="3">
    <source>
        <dbReference type="SAM" id="MobiDB-lite"/>
    </source>
</evidence>
<dbReference type="InterPro" id="IPR039781">
    <property type="entry name" value="Rad21/Rec8-like"/>
</dbReference>
<keyword evidence="6" id="KW-1185">Reference proteome</keyword>
<dbReference type="Proteomes" id="UP000317650">
    <property type="component" value="Chromosome 10"/>
</dbReference>
<comment type="subcellular location">
    <subcellularLocation>
        <location evidence="1">Nucleus</location>
    </subcellularLocation>
</comment>
<sequence>MFYSHSLLSRNGPLGTIWVAAHCFKKLKREQIAHADISSSVDKIVPEIQMSYRVLAQLLLGIVRIFSKKVDYLYRDCNVALICIRKSLAPVKLTETKGANTRTRHRLIEAGHKPDHDISSSKGPIFAEPVETMRAPYHHITISVPERLALDSFDLDVPDDNVLPSHMMDINLEFDEECNFSCGNTEKENLQGDVRFHGWLEEKKSLDPIMPDGESEDRLHPVKTMKTTDSDIADAVRNLPKPADHLVNSQGRNPKDGLLNPDKAV</sequence>
<dbReference type="STRING" id="52838.A0A4S8IYA0"/>
<dbReference type="GO" id="GO:0008278">
    <property type="term" value="C:cohesin complex"/>
    <property type="evidence" value="ECO:0007669"/>
    <property type="project" value="InterPro"/>
</dbReference>
<dbReference type="EMBL" id="PYDT01000008">
    <property type="protein sequence ID" value="THU53364.1"/>
    <property type="molecule type" value="Genomic_DNA"/>
</dbReference>
<feature type="domain" description="Rad21/Rec8-like protein N-terminal" evidence="4">
    <location>
        <begin position="1"/>
        <end position="96"/>
    </location>
</feature>
<dbReference type="GO" id="GO:0003682">
    <property type="term" value="F:chromatin binding"/>
    <property type="evidence" value="ECO:0007669"/>
    <property type="project" value="TreeGrafter"/>
</dbReference>
<dbReference type="PANTHER" id="PTHR12585:SF73">
    <property type="entry name" value="SISTER CHROMATID COHESION 1 PROTEIN 2"/>
    <property type="match status" value="1"/>
</dbReference>
<evidence type="ECO:0000256" key="1">
    <source>
        <dbReference type="ARBA" id="ARBA00004123"/>
    </source>
</evidence>
<evidence type="ECO:0000259" key="4">
    <source>
        <dbReference type="Pfam" id="PF04825"/>
    </source>
</evidence>
<dbReference type="AlphaFoldDB" id="A0A4S8IYA0"/>
<proteinExistence type="predicted"/>
<dbReference type="Pfam" id="PF04825">
    <property type="entry name" value="Rad21_Rec8_N"/>
    <property type="match status" value="1"/>
</dbReference>
<accession>A0A4S8IYA0</accession>
<evidence type="ECO:0000313" key="6">
    <source>
        <dbReference type="Proteomes" id="UP000317650"/>
    </source>
</evidence>
<feature type="region of interest" description="Disordered" evidence="3">
    <location>
        <begin position="206"/>
        <end position="265"/>
    </location>
</feature>
<name>A0A4S8IYA0_MUSBA</name>
<dbReference type="GO" id="GO:1990414">
    <property type="term" value="P:replication-born double-strand break repair via sister chromatid exchange"/>
    <property type="evidence" value="ECO:0007669"/>
    <property type="project" value="TreeGrafter"/>
</dbReference>
<protein>
    <recommendedName>
        <fullName evidence="4">Rad21/Rec8-like protein N-terminal domain-containing protein</fullName>
    </recommendedName>
</protein>
<dbReference type="GO" id="GO:0005634">
    <property type="term" value="C:nucleus"/>
    <property type="evidence" value="ECO:0007669"/>
    <property type="project" value="UniProtKB-SubCell"/>
</dbReference>
<dbReference type="GO" id="GO:0007062">
    <property type="term" value="P:sister chromatid cohesion"/>
    <property type="evidence" value="ECO:0007669"/>
    <property type="project" value="InterPro"/>
</dbReference>
<gene>
    <name evidence="5" type="ORF">C4D60_Mb10t13620</name>
</gene>
<organism evidence="5 6">
    <name type="scientific">Musa balbisiana</name>
    <name type="common">Banana</name>
    <dbReference type="NCBI Taxonomy" id="52838"/>
    <lineage>
        <taxon>Eukaryota</taxon>
        <taxon>Viridiplantae</taxon>
        <taxon>Streptophyta</taxon>
        <taxon>Embryophyta</taxon>
        <taxon>Tracheophyta</taxon>
        <taxon>Spermatophyta</taxon>
        <taxon>Magnoliopsida</taxon>
        <taxon>Liliopsida</taxon>
        <taxon>Zingiberales</taxon>
        <taxon>Musaceae</taxon>
        <taxon>Musa</taxon>
    </lineage>
</organism>
<keyword evidence="2" id="KW-0539">Nucleus</keyword>
<comment type="caution">
    <text evidence="5">The sequence shown here is derived from an EMBL/GenBank/DDBJ whole genome shotgun (WGS) entry which is preliminary data.</text>
</comment>
<dbReference type="PANTHER" id="PTHR12585">
    <property type="entry name" value="SCC1 / RAD21 FAMILY MEMBER"/>
    <property type="match status" value="1"/>
</dbReference>
<dbReference type="InterPro" id="IPR006910">
    <property type="entry name" value="Rad21_Rec8_N"/>
</dbReference>
<reference evidence="5 6" key="1">
    <citation type="journal article" date="2019" name="Nat. Plants">
        <title>Genome sequencing of Musa balbisiana reveals subgenome evolution and function divergence in polyploid bananas.</title>
        <authorList>
            <person name="Yao X."/>
        </authorList>
    </citation>
    <scope>NUCLEOTIDE SEQUENCE [LARGE SCALE GENOMIC DNA]</scope>
    <source>
        <strain evidence="6">cv. DH-PKW</strain>
        <tissue evidence="5">Leaves</tissue>
    </source>
</reference>
<evidence type="ECO:0000313" key="5">
    <source>
        <dbReference type="EMBL" id="THU53364.1"/>
    </source>
</evidence>